<dbReference type="InterPro" id="IPR011120">
    <property type="entry name" value="Trehalase_Ca-bd"/>
</dbReference>
<dbReference type="InterPro" id="IPR001661">
    <property type="entry name" value="Glyco_hydro_37"/>
</dbReference>
<dbReference type="PROSITE" id="PS51257">
    <property type="entry name" value="PROKAR_LIPOPROTEIN"/>
    <property type="match status" value="1"/>
</dbReference>
<evidence type="ECO:0000313" key="6">
    <source>
        <dbReference type="Proteomes" id="UP001500507"/>
    </source>
</evidence>
<comment type="catalytic activity">
    <reaction evidence="1">
        <text>alpha,alpha-trehalose + H2O = alpha-D-glucose + beta-D-glucose</text>
        <dbReference type="Rhea" id="RHEA:32675"/>
        <dbReference type="ChEBI" id="CHEBI:15377"/>
        <dbReference type="ChEBI" id="CHEBI:15903"/>
        <dbReference type="ChEBI" id="CHEBI:16551"/>
        <dbReference type="ChEBI" id="CHEBI:17925"/>
        <dbReference type="EC" id="3.2.1.28"/>
    </reaction>
</comment>
<comment type="caution">
    <text evidence="5">The sequence shown here is derived from an EMBL/GenBank/DDBJ whole genome shotgun (WGS) entry which is preliminary data.</text>
</comment>
<dbReference type="Pfam" id="PF07492">
    <property type="entry name" value="Trehalase_Ca-bi"/>
    <property type="match status" value="1"/>
</dbReference>
<evidence type="ECO:0000256" key="2">
    <source>
        <dbReference type="ARBA" id="ARBA00022801"/>
    </source>
</evidence>
<dbReference type="Proteomes" id="UP001500507">
    <property type="component" value="Unassembled WGS sequence"/>
</dbReference>
<dbReference type="PRINTS" id="PR00744">
    <property type="entry name" value="GLHYDRLASE37"/>
</dbReference>
<dbReference type="Pfam" id="PF01204">
    <property type="entry name" value="Trehalase"/>
    <property type="match status" value="1"/>
</dbReference>
<keyword evidence="2" id="KW-0378">Hydrolase</keyword>
<keyword evidence="3" id="KW-0326">Glycosidase</keyword>
<dbReference type="InterPro" id="IPR012341">
    <property type="entry name" value="6hp_glycosidase-like_sf"/>
</dbReference>
<sequence>MLRLTYKCIGFSFLLIGLSISCKDEPANNAIGDDLLEALLDQEDTDGDKKITIEDQGPKEFTFKNKDGKPFTARGTYELSNVLQELVINDSNEIDSKNITEAPADRISRMIKTRYWDGLTRTMDSAGIEKLIKDTKNASLTAQVLPVYVPYNDTLAINYYKELEKSLAIRTVRLPAEVTPQYVASINDKPGILSLKLFREDGKIKGAPFVVPGGRFNEMYGWDSYFESIGLIIDGRVDLAKAMADNFQYEIENYGKILNANRSYYLTRTQPPFYTSLIKEVFEQTKDTTWLKSHLKTAIKEYETVWMVPGKRLTKTGLNRYLAEGIGITPETEEGHYDAVIKPLADKAGMSIEEYTQAYRDATVGNAELDDRIAKDRIKLDTYFMHDRTVRESGHDTSYRIEGIAADLAPVALNAFLYQYESDFAQLTKDVFGGKFSANDKTYTTAYWQEQAEKRKKLATQYLFNPEAGYFVDYNISEKMQQDFLAATTFTPLWSNMATKEQAEALIKNAFPKLKELGGIAASTKESRGPISAERPQRQWDYPNGWAPHQIMAWKGMINYGYEKEAQELIYRWLYMITRNAVDYNGTIPEKYDVVEATHKVFAEYGNVGTDFEYITQEGFGWMNASFQYGLSLLKEDLRKELNELTPPDQLFD</sequence>
<dbReference type="PANTHER" id="PTHR23403">
    <property type="entry name" value="TREHALASE"/>
    <property type="match status" value="1"/>
</dbReference>
<evidence type="ECO:0000259" key="4">
    <source>
        <dbReference type="Pfam" id="PF07492"/>
    </source>
</evidence>
<dbReference type="InterPro" id="IPR008928">
    <property type="entry name" value="6-hairpin_glycosidase_sf"/>
</dbReference>
<dbReference type="Gene3D" id="1.50.10.10">
    <property type="match status" value="1"/>
</dbReference>
<dbReference type="InterPro" id="IPR018232">
    <property type="entry name" value="Glyco_hydro_37_CS"/>
</dbReference>
<organism evidence="5 6">
    <name type="scientific">Gangjinia marincola</name>
    <dbReference type="NCBI Taxonomy" id="578463"/>
    <lineage>
        <taxon>Bacteria</taxon>
        <taxon>Pseudomonadati</taxon>
        <taxon>Bacteroidota</taxon>
        <taxon>Flavobacteriia</taxon>
        <taxon>Flavobacteriales</taxon>
        <taxon>Flavobacteriaceae</taxon>
        <taxon>Gangjinia</taxon>
    </lineage>
</organism>
<name>A0ABN1MI42_9FLAO</name>
<dbReference type="PANTHER" id="PTHR23403:SF6">
    <property type="entry name" value="CYTOSOLIC NEUTRAL TREHALASE-RELATED"/>
    <property type="match status" value="1"/>
</dbReference>
<dbReference type="PROSITE" id="PS00928">
    <property type="entry name" value="TREHALASE_2"/>
    <property type="match status" value="1"/>
</dbReference>
<accession>A0ABN1MI42</accession>
<evidence type="ECO:0000256" key="1">
    <source>
        <dbReference type="ARBA" id="ARBA00001576"/>
    </source>
</evidence>
<protein>
    <recommendedName>
        <fullName evidence="4">Neutral trehalase Ca2+ binding domain-containing protein</fullName>
    </recommendedName>
</protein>
<gene>
    <name evidence="5" type="ORF">GCM10009117_20200</name>
</gene>
<keyword evidence="6" id="KW-1185">Reference proteome</keyword>
<evidence type="ECO:0000313" key="5">
    <source>
        <dbReference type="EMBL" id="GAA0872873.1"/>
    </source>
</evidence>
<reference evidence="5 6" key="1">
    <citation type="journal article" date="2019" name="Int. J. Syst. Evol. Microbiol.">
        <title>The Global Catalogue of Microorganisms (GCM) 10K type strain sequencing project: providing services to taxonomists for standard genome sequencing and annotation.</title>
        <authorList>
            <consortium name="The Broad Institute Genomics Platform"/>
            <consortium name="The Broad Institute Genome Sequencing Center for Infectious Disease"/>
            <person name="Wu L."/>
            <person name="Ma J."/>
        </authorList>
    </citation>
    <scope>NUCLEOTIDE SEQUENCE [LARGE SCALE GENOMIC DNA]</scope>
    <source>
        <strain evidence="5 6">JCM 16082</strain>
    </source>
</reference>
<evidence type="ECO:0000256" key="3">
    <source>
        <dbReference type="ARBA" id="ARBA00023295"/>
    </source>
</evidence>
<dbReference type="SUPFAM" id="SSF48208">
    <property type="entry name" value="Six-hairpin glycosidases"/>
    <property type="match status" value="1"/>
</dbReference>
<proteinExistence type="predicted"/>
<dbReference type="EMBL" id="BAAAFG010000015">
    <property type="protein sequence ID" value="GAA0872873.1"/>
    <property type="molecule type" value="Genomic_DNA"/>
</dbReference>
<feature type="domain" description="Neutral trehalase Ca2+ binding" evidence="4">
    <location>
        <begin position="36"/>
        <end position="62"/>
    </location>
</feature>
<dbReference type="RefSeq" id="WP_343766998.1">
    <property type="nucleotide sequence ID" value="NZ_BAAAFG010000015.1"/>
</dbReference>
<dbReference type="PROSITE" id="PS00927">
    <property type="entry name" value="TREHALASE_1"/>
    <property type="match status" value="1"/>
</dbReference>